<dbReference type="EMBL" id="CSTE01000002">
    <property type="protein sequence ID" value="CQR51169.1"/>
    <property type="molecule type" value="Genomic_DNA"/>
</dbReference>
<feature type="coiled-coil region" evidence="4">
    <location>
        <begin position="316"/>
        <end position="343"/>
    </location>
</feature>
<evidence type="ECO:0000313" key="7">
    <source>
        <dbReference type="EMBL" id="CQR51169.1"/>
    </source>
</evidence>
<dbReference type="InterPro" id="IPR004090">
    <property type="entry name" value="Chemotax_Me-accpt_rcpt"/>
</dbReference>
<evidence type="ECO:0000256" key="4">
    <source>
        <dbReference type="SAM" id="Coils"/>
    </source>
</evidence>
<dbReference type="RefSeq" id="WP_089779547.1">
    <property type="nucleotide sequence ID" value="NZ_CABLRR010000002.1"/>
</dbReference>
<keyword evidence="8" id="KW-1185">Reference proteome</keyword>
<keyword evidence="1 3" id="KW-0807">Transducer</keyword>
<dbReference type="GO" id="GO:0007165">
    <property type="term" value="P:signal transduction"/>
    <property type="evidence" value="ECO:0007669"/>
    <property type="project" value="UniProtKB-KW"/>
</dbReference>
<dbReference type="Gene3D" id="1.10.287.950">
    <property type="entry name" value="Methyl-accepting chemotaxis protein"/>
    <property type="match status" value="1"/>
</dbReference>
<evidence type="ECO:0000259" key="6">
    <source>
        <dbReference type="PROSITE" id="PS50885"/>
    </source>
</evidence>
<dbReference type="GO" id="GO:0004888">
    <property type="term" value="F:transmembrane signaling receptor activity"/>
    <property type="evidence" value="ECO:0007669"/>
    <property type="project" value="InterPro"/>
</dbReference>
<dbReference type="InterPro" id="IPR004089">
    <property type="entry name" value="MCPsignal_dom"/>
</dbReference>
<name>A0A0D6JTY6_9EURY</name>
<evidence type="ECO:0000256" key="1">
    <source>
        <dbReference type="ARBA" id="ARBA00023224"/>
    </source>
</evidence>
<dbReference type="Pfam" id="PF00672">
    <property type="entry name" value="HAMP"/>
    <property type="match status" value="1"/>
</dbReference>
<protein>
    <submittedName>
        <fullName evidence="7">Putative methyl-accepting chemotaxis protein YoaH</fullName>
    </submittedName>
</protein>
<dbReference type="PANTHER" id="PTHR32089:SF112">
    <property type="entry name" value="LYSOZYME-LIKE PROTEIN-RELATED"/>
    <property type="match status" value="1"/>
</dbReference>
<dbReference type="PROSITE" id="PS50885">
    <property type="entry name" value="HAMP"/>
    <property type="match status" value="2"/>
</dbReference>
<dbReference type="AlphaFoldDB" id="A0A0D6JTY6"/>
<feature type="domain" description="HAMP" evidence="6">
    <location>
        <begin position="170"/>
        <end position="226"/>
    </location>
</feature>
<feature type="domain" description="HAMP" evidence="6">
    <location>
        <begin position="78"/>
        <end position="131"/>
    </location>
</feature>
<dbReference type="SMART" id="SM00283">
    <property type="entry name" value="MA"/>
    <property type="match status" value="1"/>
</dbReference>
<evidence type="ECO:0000313" key="8">
    <source>
        <dbReference type="Proteomes" id="UP000198902"/>
    </source>
</evidence>
<feature type="domain" description="Methyl-accepting transducer" evidence="5">
    <location>
        <begin position="245"/>
        <end position="481"/>
    </location>
</feature>
<dbReference type="Proteomes" id="UP000198902">
    <property type="component" value="Unassembled WGS sequence"/>
</dbReference>
<dbReference type="PROSITE" id="PS50111">
    <property type="entry name" value="CHEMOTAXIS_TRANSDUC_2"/>
    <property type="match status" value="1"/>
</dbReference>
<sequence length="543" mass="57100">MRLVSTYERLLRGSMDALGISGSVERKVVAAVAIQFAVSLAQAALPWVATGAFRLELSGLLLFGAGLAFVNTIIITRKDIVSPIESLSSAAAGVAAGDLSTRPPDVTGSDEVARLADDFGAMHDHLCVVASQAGALADQRFDDPALDEDLPGEFGDALDRMQRDLADYTRNLQHLVEAFAEATSRAQAGDLTATIDTDDWGVDDERYAEVAATYNDLVRTLSSTIGEVQSFAQEVSRMSSTAREHVRRADAASEEVAASVTEISDGAGAQTDHLQTVSDELNTLSATVEEIAASADEVAITAETASERGEVGRDAATEAMEELDTVEARIDRTADAVAELTESIEEIDEIAAFIEHVGSQTDLLAINAAIEAAHAGEAGDGFGVVAEEVKSLAEETRDSADEVSGLIADITEHSEETLADVREMNRQVADSLETVTEAIGEFESIVDMVTDIDASVAEVSAATDQQAESAADIAARVDDVANISEETAGQSRTVVETAREQSESIGDLADQTEVLSSQAADLDGLVESFEVVDGERAVAPGDD</sequence>
<dbReference type="PRINTS" id="PR00260">
    <property type="entry name" value="CHEMTRNSDUCR"/>
</dbReference>
<dbReference type="OrthoDB" id="8523at2157"/>
<dbReference type="SUPFAM" id="SSF58104">
    <property type="entry name" value="Methyl-accepting chemotaxis protein (MCP) signaling domain"/>
    <property type="match status" value="1"/>
</dbReference>
<dbReference type="Gene3D" id="6.10.340.10">
    <property type="match status" value="1"/>
</dbReference>
<dbReference type="InterPro" id="IPR003660">
    <property type="entry name" value="HAMP_dom"/>
</dbReference>
<dbReference type="CDD" id="cd06225">
    <property type="entry name" value="HAMP"/>
    <property type="match status" value="1"/>
</dbReference>
<comment type="similarity">
    <text evidence="2">Belongs to the methyl-accepting chemotaxis (MCP) protein family.</text>
</comment>
<dbReference type="GO" id="GO:0016020">
    <property type="term" value="C:membrane"/>
    <property type="evidence" value="ECO:0007669"/>
    <property type="project" value="InterPro"/>
</dbReference>
<organism evidence="7 8">
    <name type="scientific">Haloferax massiliensis</name>
    <dbReference type="NCBI Taxonomy" id="1476858"/>
    <lineage>
        <taxon>Archaea</taxon>
        <taxon>Methanobacteriati</taxon>
        <taxon>Methanobacteriota</taxon>
        <taxon>Stenosarchaea group</taxon>
        <taxon>Halobacteria</taxon>
        <taxon>Halobacteriales</taxon>
        <taxon>Haloferacaceae</taxon>
        <taxon>Haloferax</taxon>
    </lineage>
</organism>
<evidence type="ECO:0000256" key="2">
    <source>
        <dbReference type="ARBA" id="ARBA00029447"/>
    </source>
</evidence>
<dbReference type="PANTHER" id="PTHR32089">
    <property type="entry name" value="METHYL-ACCEPTING CHEMOTAXIS PROTEIN MCPB"/>
    <property type="match status" value="1"/>
</dbReference>
<evidence type="ECO:0000256" key="3">
    <source>
        <dbReference type="PROSITE-ProRule" id="PRU00284"/>
    </source>
</evidence>
<dbReference type="Pfam" id="PF00015">
    <property type="entry name" value="MCPsignal"/>
    <property type="match status" value="1"/>
</dbReference>
<dbReference type="CDD" id="cd11386">
    <property type="entry name" value="MCP_signal"/>
    <property type="match status" value="1"/>
</dbReference>
<accession>A0A0D6JTY6</accession>
<evidence type="ECO:0000259" key="5">
    <source>
        <dbReference type="PROSITE" id="PS50111"/>
    </source>
</evidence>
<gene>
    <name evidence="7" type="primary">yoaH_2</name>
    <name evidence="7" type="ORF">BN996_02601</name>
</gene>
<proteinExistence type="inferred from homology"/>
<dbReference type="GO" id="GO:0006935">
    <property type="term" value="P:chemotaxis"/>
    <property type="evidence" value="ECO:0007669"/>
    <property type="project" value="InterPro"/>
</dbReference>
<keyword evidence="4" id="KW-0175">Coiled coil</keyword>
<reference evidence="8" key="1">
    <citation type="submission" date="2015-03" db="EMBL/GenBank/DDBJ databases">
        <authorList>
            <person name="Urmite Genomes"/>
        </authorList>
    </citation>
    <scope>NUCLEOTIDE SEQUENCE [LARGE SCALE GENOMIC DNA]</scope>
    <source>
        <strain evidence="8">Arc-Hr</strain>
    </source>
</reference>
<dbReference type="SMART" id="SM00304">
    <property type="entry name" value="HAMP"/>
    <property type="match status" value="3"/>
</dbReference>